<evidence type="ECO:0000256" key="1">
    <source>
        <dbReference type="ARBA" id="ARBA00004203"/>
    </source>
</evidence>
<evidence type="ECO:0000256" key="2">
    <source>
        <dbReference type="ARBA" id="ARBA00004418"/>
    </source>
</evidence>
<evidence type="ECO:0000256" key="6">
    <source>
        <dbReference type="ARBA" id="ARBA00022989"/>
    </source>
</evidence>
<evidence type="ECO:0000256" key="8">
    <source>
        <dbReference type="ARBA" id="ARBA00023237"/>
    </source>
</evidence>
<gene>
    <name evidence="10" type="ORF">GCM10010840_31450</name>
</gene>
<dbReference type="InterPro" id="IPR045584">
    <property type="entry name" value="Pilin-like"/>
</dbReference>
<keyword evidence="3" id="KW-0488">Methylation</keyword>
<keyword evidence="5" id="KW-0574">Periplasm</keyword>
<evidence type="ECO:0000313" key="10">
    <source>
        <dbReference type="EMBL" id="GGL91057.1"/>
    </source>
</evidence>
<evidence type="ECO:0000256" key="7">
    <source>
        <dbReference type="ARBA" id="ARBA00023136"/>
    </source>
</evidence>
<organism evidence="10 11">
    <name type="scientific">Deinococcus aerolatus</name>
    <dbReference type="NCBI Taxonomy" id="522487"/>
    <lineage>
        <taxon>Bacteria</taxon>
        <taxon>Thermotogati</taxon>
        <taxon>Deinococcota</taxon>
        <taxon>Deinococci</taxon>
        <taxon>Deinococcales</taxon>
        <taxon>Deinococcaceae</taxon>
        <taxon>Deinococcus</taxon>
    </lineage>
</organism>
<name>A0ABQ2GES7_9DEIO</name>
<evidence type="ECO:0000256" key="3">
    <source>
        <dbReference type="ARBA" id="ARBA00022481"/>
    </source>
</evidence>
<evidence type="ECO:0000313" key="11">
    <source>
        <dbReference type="Proteomes" id="UP000639973"/>
    </source>
</evidence>
<reference evidence="11" key="1">
    <citation type="journal article" date="2019" name="Int. J. Syst. Evol. Microbiol.">
        <title>The Global Catalogue of Microorganisms (GCM) 10K type strain sequencing project: providing services to taxonomists for standard genome sequencing and annotation.</title>
        <authorList>
            <consortium name="The Broad Institute Genomics Platform"/>
            <consortium name="The Broad Institute Genome Sequencing Center for Infectious Disease"/>
            <person name="Wu L."/>
            <person name="Ma J."/>
        </authorList>
    </citation>
    <scope>NUCLEOTIDE SEQUENCE [LARGE SCALE GENOMIC DNA]</scope>
    <source>
        <strain evidence="11">JCM 15442</strain>
    </source>
</reference>
<sequence length="125" mass="12790">MKNNTQGFTLIELLIVIAIIGILAAVLVPQLLNAQGKARATGAQAYGRNLITVVQAARTETGKTASTIAATCAISDLPEGGSQPAKPDYVLAATGCALSDGTAPNQQTLTVTYDGTKTVVLKTGF</sequence>
<dbReference type="EMBL" id="BMOL01000019">
    <property type="protein sequence ID" value="GGL91057.1"/>
    <property type="molecule type" value="Genomic_DNA"/>
</dbReference>
<comment type="caution">
    <text evidence="10">The sequence shown here is derived from an EMBL/GenBank/DDBJ whole genome shotgun (WGS) entry which is preliminary data.</text>
</comment>
<dbReference type="PANTHER" id="PTHR30093">
    <property type="entry name" value="GENERAL SECRETION PATHWAY PROTEIN G"/>
    <property type="match status" value="1"/>
</dbReference>
<dbReference type="SUPFAM" id="SSF54523">
    <property type="entry name" value="Pili subunits"/>
    <property type="match status" value="1"/>
</dbReference>
<dbReference type="Proteomes" id="UP000639973">
    <property type="component" value="Unassembled WGS sequence"/>
</dbReference>
<evidence type="ECO:0000256" key="9">
    <source>
        <dbReference type="SAM" id="Phobius"/>
    </source>
</evidence>
<dbReference type="Pfam" id="PF07963">
    <property type="entry name" value="N_methyl"/>
    <property type="match status" value="1"/>
</dbReference>
<dbReference type="NCBIfam" id="TIGR02532">
    <property type="entry name" value="IV_pilin_GFxxxE"/>
    <property type="match status" value="1"/>
</dbReference>
<dbReference type="PANTHER" id="PTHR30093:SF44">
    <property type="entry name" value="TYPE II SECRETION SYSTEM CORE PROTEIN G"/>
    <property type="match status" value="1"/>
</dbReference>
<dbReference type="Gene3D" id="3.30.700.10">
    <property type="entry name" value="Glycoprotein, Type 4 Pilin"/>
    <property type="match status" value="1"/>
</dbReference>
<evidence type="ECO:0000256" key="4">
    <source>
        <dbReference type="ARBA" id="ARBA00022692"/>
    </source>
</evidence>
<keyword evidence="11" id="KW-1185">Reference proteome</keyword>
<evidence type="ECO:0000256" key="5">
    <source>
        <dbReference type="ARBA" id="ARBA00022764"/>
    </source>
</evidence>
<dbReference type="InterPro" id="IPR012902">
    <property type="entry name" value="N_methyl_site"/>
</dbReference>
<dbReference type="PROSITE" id="PS00409">
    <property type="entry name" value="PROKAR_NTER_METHYL"/>
    <property type="match status" value="1"/>
</dbReference>
<accession>A0ABQ2GES7</accession>
<keyword evidence="8" id="KW-0998">Cell outer membrane</keyword>
<evidence type="ECO:0008006" key="12">
    <source>
        <dbReference type="Google" id="ProtNLM"/>
    </source>
</evidence>
<dbReference type="RefSeq" id="WP_188973660.1">
    <property type="nucleotide sequence ID" value="NZ_BMOL01000019.1"/>
</dbReference>
<keyword evidence="7 9" id="KW-0472">Membrane</keyword>
<feature type="transmembrane region" description="Helical" evidence="9">
    <location>
        <begin position="6"/>
        <end position="28"/>
    </location>
</feature>
<comment type="subcellular location">
    <subcellularLocation>
        <location evidence="1">Cell outer membrane</location>
        <topology evidence="1">Single-pass membrane protein</topology>
    </subcellularLocation>
    <subcellularLocation>
        <location evidence="2">Periplasm</location>
    </subcellularLocation>
</comment>
<keyword evidence="6 9" id="KW-1133">Transmembrane helix</keyword>
<proteinExistence type="predicted"/>
<keyword evidence="4 9" id="KW-0812">Transmembrane</keyword>
<protein>
    <recommendedName>
        <fullName evidence="12">Prepilin-type N-terminal cleavage/methylation domain-containing protein</fullName>
    </recommendedName>
</protein>